<evidence type="ECO:0000259" key="5">
    <source>
        <dbReference type="Pfam" id="PF21365"/>
    </source>
</evidence>
<feature type="domain" description="Glycosyl hydrolase family 31 C-terminal" evidence="5">
    <location>
        <begin position="2"/>
        <end position="66"/>
    </location>
</feature>
<evidence type="ECO:0000256" key="1">
    <source>
        <dbReference type="ARBA" id="ARBA00022729"/>
    </source>
</evidence>
<proteinExistence type="predicted"/>
<dbReference type="Proteomes" id="UP000051574">
    <property type="component" value="Unassembled WGS sequence"/>
</dbReference>
<dbReference type="SUPFAM" id="SSF51011">
    <property type="entry name" value="Glycosyl hydrolase domain"/>
    <property type="match status" value="1"/>
</dbReference>
<dbReference type="PANTHER" id="PTHR22762:SF54">
    <property type="entry name" value="BCDNA.GH04962"/>
    <property type="match status" value="1"/>
</dbReference>
<keyword evidence="2 6" id="KW-0378">Hydrolase</keyword>
<dbReference type="InterPro" id="IPR048395">
    <property type="entry name" value="Glyco_hydro_31_C"/>
</dbReference>
<evidence type="ECO:0000313" key="6">
    <source>
        <dbReference type="EMBL" id="KRT86635.1"/>
    </source>
</evidence>
<reference evidence="6 7" key="1">
    <citation type="submission" date="2015-09" db="EMBL/GenBank/DDBJ databases">
        <title>Draft genome of the scarab beetle Oryctes borbonicus.</title>
        <authorList>
            <person name="Meyer J.M."/>
            <person name="Markov G.V."/>
            <person name="Baskaran P."/>
            <person name="Herrmann M."/>
            <person name="Sommer R.J."/>
            <person name="Roedelsperger C."/>
        </authorList>
    </citation>
    <scope>NUCLEOTIDE SEQUENCE [LARGE SCALE GENOMIC DNA]</scope>
    <source>
        <strain evidence="6">OB123</strain>
        <tissue evidence="6">Whole animal</tissue>
    </source>
</reference>
<feature type="non-terminal residue" evidence="6">
    <location>
        <position position="162"/>
    </location>
</feature>
<evidence type="ECO:0000256" key="3">
    <source>
        <dbReference type="ARBA" id="ARBA00023180"/>
    </source>
</evidence>
<dbReference type="GO" id="GO:0006491">
    <property type="term" value="P:N-glycan processing"/>
    <property type="evidence" value="ECO:0007669"/>
    <property type="project" value="TreeGrafter"/>
</dbReference>
<evidence type="ECO:0000256" key="2">
    <source>
        <dbReference type="ARBA" id="ARBA00022801"/>
    </source>
</evidence>
<evidence type="ECO:0000313" key="7">
    <source>
        <dbReference type="Proteomes" id="UP000051574"/>
    </source>
</evidence>
<feature type="non-terminal residue" evidence="6">
    <location>
        <position position="1"/>
    </location>
</feature>
<protein>
    <submittedName>
        <fullName evidence="6">Glycoside hydrolase</fullName>
    </submittedName>
</protein>
<dbReference type="Gene3D" id="2.60.40.1180">
    <property type="entry name" value="Golgi alpha-mannosidase II"/>
    <property type="match status" value="2"/>
</dbReference>
<name>A0A0T6BHJ6_9SCAR</name>
<comment type="caution">
    <text evidence="6">The sequence shown here is derived from an EMBL/GenBank/DDBJ whole genome shotgun (WGS) entry which is preliminary data.</text>
</comment>
<sequence length="162" mass="18552">WLLGKDILVHPVVEAGAQSVRVYFPGGENELWFDIEHEKTYRGIGYTAVPVTIDYTPVFYRGGSIIIRKDIPRPSSTLTNQDPYSVYVFLDGNNEAVGNFYCDDKHSFNYRSKKYIYYQFTYSNNYLSGRKIDQDADFDCLSRIGTVHVYNLSSGIAMNNVN</sequence>
<accession>A0A0T6BHJ6</accession>
<dbReference type="EMBL" id="LJIG01000305">
    <property type="protein sequence ID" value="KRT86635.1"/>
    <property type="molecule type" value="Genomic_DNA"/>
</dbReference>
<dbReference type="OrthoDB" id="3237269at2759"/>
<keyword evidence="7" id="KW-1185">Reference proteome</keyword>
<dbReference type="Pfam" id="PF21365">
    <property type="entry name" value="Glyco_hydro_31_3rd"/>
    <property type="match status" value="1"/>
</dbReference>
<dbReference type="AlphaFoldDB" id="A0A0T6BHJ6"/>
<keyword evidence="1" id="KW-0732">Signal</keyword>
<gene>
    <name evidence="6" type="ORF">AMK59_2626</name>
</gene>
<dbReference type="InterPro" id="IPR013780">
    <property type="entry name" value="Glyco_hydro_b"/>
</dbReference>
<keyword evidence="4" id="KW-0326">Glycosidase</keyword>
<organism evidence="6 7">
    <name type="scientific">Oryctes borbonicus</name>
    <dbReference type="NCBI Taxonomy" id="1629725"/>
    <lineage>
        <taxon>Eukaryota</taxon>
        <taxon>Metazoa</taxon>
        <taxon>Ecdysozoa</taxon>
        <taxon>Arthropoda</taxon>
        <taxon>Hexapoda</taxon>
        <taxon>Insecta</taxon>
        <taxon>Pterygota</taxon>
        <taxon>Neoptera</taxon>
        <taxon>Endopterygota</taxon>
        <taxon>Coleoptera</taxon>
        <taxon>Polyphaga</taxon>
        <taxon>Scarabaeiformia</taxon>
        <taxon>Scarabaeidae</taxon>
        <taxon>Dynastinae</taxon>
        <taxon>Oryctes</taxon>
    </lineage>
</organism>
<dbReference type="PANTHER" id="PTHR22762">
    <property type="entry name" value="ALPHA-GLUCOSIDASE"/>
    <property type="match status" value="1"/>
</dbReference>
<evidence type="ECO:0000256" key="4">
    <source>
        <dbReference type="ARBA" id="ARBA00023295"/>
    </source>
</evidence>
<dbReference type="GO" id="GO:0090599">
    <property type="term" value="F:alpha-glucosidase activity"/>
    <property type="evidence" value="ECO:0007669"/>
    <property type="project" value="TreeGrafter"/>
</dbReference>
<keyword evidence="3" id="KW-0325">Glycoprotein</keyword>